<proteinExistence type="predicted"/>
<gene>
    <name evidence="2" type="ORF">pkur_cds_450</name>
</gene>
<dbReference type="PANTHER" id="PTHR46586">
    <property type="entry name" value="ANKYRIN REPEAT-CONTAINING PROTEIN"/>
    <property type="match status" value="1"/>
</dbReference>
<dbReference type="InterPro" id="IPR036770">
    <property type="entry name" value="Ankyrin_rpt-contain_sf"/>
</dbReference>
<name>A0AA95J285_9VIRU</name>
<dbReference type="SMART" id="SM00256">
    <property type="entry name" value="FBOX"/>
    <property type="match status" value="1"/>
</dbReference>
<reference evidence="2" key="1">
    <citation type="submission" date="2022-06" db="EMBL/GenBank/DDBJ databases">
        <authorList>
            <person name="Legendre M."/>
            <person name="Claverie J.-M."/>
            <person name="Alempic J.-M."/>
            <person name="Abergel C."/>
        </authorList>
    </citation>
    <scope>NUCLEOTIDE SEQUENCE</scope>
    <source>
        <strain evidence="2">Kuranda</strain>
    </source>
</reference>
<accession>A0AA95J285</accession>
<evidence type="ECO:0000259" key="1">
    <source>
        <dbReference type="SMART" id="SM00256"/>
    </source>
</evidence>
<evidence type="ECO:0000313" key="2">
    <source>
        <dbReference type="EMBL" id="WBR14624.1"/>
    </source>
</evidence>
<feature type="domain" description="F-box" evidence="1">
    <location>
        <begin position="15"/>
        <end position="56"/>
    </location>
</feature>
<dbReference type="Pfam" id="PF00646">
    <property type="entry name" value="F-box"/>
    <property type="match status" value="1"/>
</dbReference>
<dbReference type="Proteomes" id="UP001185135">
    <property type="component" value="Segment"/>
</dbReference>
<dbReference type="Gene3D" id="1.25.40.20">
    <property type="entry name" value="Ankyrin repeat-containing domain"/>
    <property type="match status" value="1"/>
</dbReference>
<dbReference type="SUPFAM" id="SSF48403">
    <property type="entry name" value="Ankyrin repeat"/>
    <property type="match status" value="1"/>
</dbReference>
<dbReference type="InterPro" id="IPR052050">
    <property type="entry name" value="SecEffector_AnkRepeat"/>
</dbReference>
<dbReference type="PANTHER" id="PTHR46586:SF3">
    <property type="entry name" value="ANKYRIN REPEAT-CONTAINING PROTEIN"/>
    <property type="match status" value="1"/>
</dbReference>
<evidence type="ECO:0000313" key="3">
    <source>
        <dbReference type="Proteomes" id="UP001185135"/>
    </source>
</evidence>
<dbReference type="SUPFAM" id="SSF140860">
    <property type="entry name" value="Pseudo ankyrin repeat-like"/>
    <property type="match status" value="1"/>
</dbReference>
<sequence>MEEGAIEPTTGMTDMPPEIIDAILDRLGPADRFVCALVSPLWRASVRTRRAPLLARRDEEGDWEGKPRLHQRRTFLTAACRLGRLDLAQWAIGEGCPWDADTWVDAAHRGHVDVLVWLQATGCPCSVDRCLVAAADGGHVALVHVFLRHQRSTESVLRPAIEQDTVKNTQRASLEDAIRRAVCRGHRDVLEVLLEDGRVSAVVAWIAAASLGDIGLFEWLQDNGYDAPRDASAHAAAHGHIGALEWLRDRGKLYVSGCHISAVLADHARIVDWVKPLHTHGWLDGAVSALAAARYGRADALSHWSDDLERLAVEAARNGHLDVVARIKKGGKRVSRMQTLAAAYGGHTHILAWAASAGIRLSGLATAIAAVRGHAETAQFCERHCGIKMRWEFDEPVWQGFMLESDRPLFRFGPRRHALDMALSYGGSAVVARLLERLPADAEVTHGAFCRAVATHNLAIVPPLARCAPPAGLHLAWHEAAMMADIAMLKRLRDACGWPDRQIVQNLFVHAGRSRYGWRGVFEWLAWAGMRCDAVVMSHFVRQRTDVAQAIVAWAADRWSL</sequence>
<protein>
    <submittedName>
        <fullName evidence="2">Ankyrin repeat protein</fullName>
    </submittedName>
</protein>
<dbReference type="EMBL" id="ON887157">
    <property type="protein sequence ID" value="WBR14624.1"/>
    <property type="molecule type" value="Genomic_DNA"/>
</dbReference>
<dbReference type="InterPro" id="IPR001810">
    <property type="entry name" value="F-box_dom"/>
</dbReference>
<organism evidence="2 3">
    <name type="scientific">Pandoravirus kuranda</name>
    <dbReference type="NCBI Taxonomy" id="3019033"/>
    <lineage>
        <taxon>Viruses</taxon>
        <taxon>Pandoravirus</taxon>
    </lineage>
</organism>